<dbReference type="PROSITE" id="PS51819">
    <property type="entry name" value="VOC"/>
    <property type="match status" value="1"/>
</dbReference>
<sequence length="128" mass="13362">MFLGLRTVIYPAPDLERSKAWYTALLGHGPYFDEPFYVGFEAGGYELGLNPRADPADGARTYWGVPDAAVAHAALLAAGAEAVTDVTEVGEGIKVGEVREPGGAILGVIENPVFAVRPVAEPGPGPGR</sequence>
<evidence type="ECO:0000313" key="2">
    <source>
        <dbReference type="EMBL" id="UTI66464.1"/>
    </source>
</evidence>
<protein>
    <recommendedName>
        <fullName evidence="1">VOC domain-containing protein</fullName>
    </recommendedName>
</protein>
<evidence type="ECO:0000259" key="1">
    <source>
        <dbReference type="PROSITE" id="PS51819"/>
    </source>
</evidence>
<dbReference type="RefSeq" id="WP_254573135.1">
    <property type="nucleotide sequence ID" value="NZ_CP098502.1"/>
</dbReference>
<evidence type="ECO:0000313" key="3">
    <source>
        <dbReference type="Proteomes" id="UP001056035"/>
    </source>
</evidence>
<dbReference type="EMBL" id="CP098502">
    <property type="protein sequence ID" value="UTI66464.1"/>
    <property type="molecule type" value="Genomic_DNA"/>
</dbReference>
<dbReference type="Gene3D" id="3.10.180.10">
    <property type="entry name" value="2,3-Dihydroxybiphenyl 1,2-Dioxygenase, domain 1"/>
    <property type="match status" value="1"/>
</dbReference>
<name>A0ABY5DZT1_9ACTN</name>
<dbReference type="InterPro" id="IPR004360">
    <property type="entry name" value="Glyas_Fos-R_dOase_dom"/>
</dbReference>
<keyword evidence="3" id="KW-1185">Reference proteome</keyword>
<reference evidence="2 3" key="1">
    <citation type="submission" date="2022-06" db="EMBL/GenBank/DDBJ databases">
        <title>Paraconexibacter antarcticus.</title>
        <authorList>
            <person name="Kim C.S."/>
        </authorList>
    </citation>
    <scope>NUCLEOTIDE SEQUENCE [LARGE SCALE GENOMIC DNA]</scope>
    <source>
        <strain evidence="2 3">02-257</strain>
    </source>
</reference>
<organism evidence="2 3">
    <name type="scientific">Paraconexibacter antarcticus</name>
    <dbReference type="NCBI Taxonomy" id="2949664"/>
    <lineage>
        <taxon>Bacteria</taxon>
        <taxon>Bacillati</taxon>
        <taxon>Actinomycetota</taxon>
        <taxon>Thermoleophilia</taxon>
        <taxon>Solirubrobacterales</taxon>
        <taxon>Paraconexibacteraceae</taxon>
        <taxon>Paraconexibacter</taxon>
    </lineage>
</organism>
<dbReference type="Pfam" id="PF00903">
    <property type="entry name" value="Glyoxalase"/>
    <property type="match status" value="1"/>
</dbReference>
<dbReference type="SUPFAM" id="SSF54593">
    <property type="entry name" value="Glyoxalase/Bleomycin resistance protein/Dihydroxybiphenyl dioxygenase"/>
    <property type="match status" value="1"/>
</dbReference>
<accession>A0ABY5DZT1</accession>
<gene>
    <name evidence="2" type="ORF">NBH00_09690</name>
</gene>
<feature type="domain" description="VOC" evidence="1">
    <location>
        <begin position="4"/>
        <end position="111"/>
    </location>
</feature>
<proteinExistence type="predicted"/>
<dbReference type="Proteomes" id="UP001056035">
    <property type="component" value="Chromosome"/>
</dbReference>
<dbReference type="InterPro" id="IPR037523">
    <property type="entry name" value="VOC_core"/>
</dbReference>
<dbReference type="InterPro" id="IPR029068">
    <property type="entry name" value="Glyas_Bleomycin-R_OHBP_Dase"/>
</dbReference>